<dbReference type="InterPro" id="IPR036390">
    <property type="entry name" value="WH_DNA-bd_sf"/>
</dbReference>
<keyword evidence="5" id="KW-0804">Transcription</keyword>
<dbReference type="CDD" id="cd07377">
    <property type="entry name" value="WHTH_GntR"/>
    <property type="match status" value="1"/>
</dbReference>
<keyword evidence="9" id="KW-1185">Reference proteome</keyword>
<dbReference type="SMART" id="SM00345">
    <property type="entry name" value="HTH_GNTR"/>
    <property type="match status" value="1"/>
</dbReference>
<sequence length="462" mass="49266">MPRNWATFGGDLHLDLGGGSRRAGLERALRDAIRAGRLTPATRLPSTRALAAELGLARNTVSAAYDQLVAEGYLAARHGSGTVVAGLPPAPRPASSKTEPEGAAPRYDLRPGSPDVSTFPTTAWLRSLRRALATAPASRYDYDTPAGTHELRTVLSEYLGRARGVLASPDRIVVTSGYVQALALLAGLVDGPIATEDPGLAFHRELIRRHGHGVLPIPVDEHGVRTDLLSTRERAVLVTPAHQYPTGATLAPDRRHALTEWAAATDGLIIEDDYDGEFRYDRQPVGALQGMAPDRVVYVGTASKTLGPALRLAWMVLPAHLVEPVTEAKRYADAHTESLGQLALADLIATHGYDRHVRACRLRYRRRRDLLVARLGRRHPLGGIAAGLHAMITLPAGGPTESEVLATAADRGLAVGELGSHWHTAGTGAGERPQGIIVGYGTPPERGYLAALDTLARVLRGG</sequence>
<dbReference type="PROSITE" id="PS50949">
    <property type="entry name" value="HTH_GNTR"/>
    <property type="match status" value="1"/>
</dbReference>
<dbReference type="RefSeq" id="WP_281903878.1">
    <property type="nucleotide sequence ID" value="NZ_BSDI01000060.1"/>
</dbReference>
<dbReference type="InterPro" id="IPR004839">
    <property type="entry name" value="Aminotransferase_I/II_large"/>
</dbReference>
<evidence type="ECO:0000256" key="4">
    <source>
        <dbReference type="ARBA" id="ARBA00023125"/>
    </source>
</evidence>
<protein>
    <submittedName>
        <fullName evidence="8">GntR family transcriptional regulator</fullName>
    </submittedName>
</protein>
<dbReference type="EMBL" id="BSDI01000060">
    <property type="protein sequence ID" value="GLI02384.1"/>
    <property type="molecule type" value="Genomic_DNA"/>
</dbReference>
<evidence type="ECO:0000256" key="6">
    <source>
        <dbReference type="SAM" id="MobiDB-lite"/>
    </source>
</evidence>
<keyword evidence="2" id="KW-0663">Pyridoxal phosphate</keyword>
<keyword evidence="4" id="KW-0238">DNA-binding</keyword>
<accession>A0ABQ5R6K0</accession>
<dbReference type="Pfam" id="PF00392">
    <property type="entry name" value="GntR"/>
    <property type="match status" value="1"/>
</dbReference>
<comment type="similarity">
    <text evidence="1">In the C-terminal section; belongs to the class-I pyridoxal-phosphate-dependent aminotransferase family.</text>
</comment>
<dbReference type="SUPFAM" id="SSF53383">
    <property type="entry name" value="PLP-dependent transferases"/>
    <property type="match status" value="1"/>
</dbReference>
<dbReference type="PANTHER" id="PTHR46577">
    <property type="entry name" value="HTH-TYPE TRANSCRIPTIONAL REGULATORY PROTEIN GABR"/>
    <property type="match status" value="1"/>
</dbReference>
<dbReference type="Pfam" id="PF00155">
    <property type="entry name" value="Aminotran_1_2"/>
    <property type="match status" value="1"/>
</dbReference>
<dbReference type="InterPro" id="IPR015424">
    <property type="entry name" value="PyrdxlP-dep_Trfase"/>
</dbReference>
<dbReference type="InterPro" id="IPR051446">
    <property type="entry name" value="HTH_trans_reg/aminotransferase"/>
</dbReference>
<keyword evidence="3" id="KW-0805">Transcription regulation</keyword>
<proteinExistence type="inferred from homology"/>
<feature type="region of interest" description="Disordered" evidence="6">
    <location>
        <begin position="85"/>
        <end position="112"/>
    </location>
</feature>
<dbReference type="InterPro" id="IPR000524">
    <property type="entry name" value="Tscrpt_reg_HTH_GntR"/>
</dbReference>
<name>A0ABQ5R6K0_9ACTN</name>
<evidence type="ECO:0000256" key="1">
    <source>
        <dbReference type="ARBA" id="ARBA00005384"/>
    </source>
</evidence>
<evidence type="ECO:0000256" key="5">
    <source>
        <dbReference type="ARBA" id="ARBA00023163"/>
    </source>
</evidence>
<evidence type="ECO:0000256" key="2">
    <source>
        <dbReference type="ARBA" id="ARBA00022898"/>
    </source>
</evidence>
<comment type="caution">
    <text evidence="8">The sequence shown here is derived from an EMBL/GenBank/DDBJ whole genome shotgun (WGS) entry which is preliminary data.</text>
</comment>
<dbReference type="InterPro" id="IPR036388">
    <property type="entry name" value="WH-like_DNA-bd_sf"/>
</dbReference>
<dbReference type="InterPro" id="IPR015421">
    <property type="entry name" value="PyrdxlP-dep_Trfase_major"/>
</dbReference>
<organism evidence="8 9">
    <name type="scientific">Phytohabitans aurantiacus</name>
    <dbReference type="NCBI Taxonomy" id="3016789"/>
    <lineage>
        <taxon>Bacteria</taxon>
        <taxon>Bacillati</taxon>
        <taxon>Actinomycetota</taxon>
        <taxon>Actinomycetes</taxon>
        <taxon>Micromonosporales</taxon>
        <taxon>Micromonosporaceae</taxon>
    </lineage>
</organism>
<evidence type="ECO:0000313" key="9">
    <source>
        <dbReference type="Proteomes" id="UP001144280"/>
    </source>
</evidence>
<dbReference type="PRINTS" id="PR00035">
    <property type="entry name" value="HTHGNTR"/>
</dbReference>
<dbReference type="Proteomes" id="UP001144280">
    <property type="component" value="Unassembled WGS sequence"/>
</dbReference>
<reference evidence="8" key="1">
    <citation type="submission" date="2022-12" db="EMBL/GenBank/DDBJ databases">
        <title>New Phytohabitans aurantiacus sp. RD004123 nov., an actinomycete isolated from soil.</title>
        <authorList>
            <person name="Triningsih D.W."/>
            <person name="Harunari E."/>
            <person name="Igarashi Y."/>
        </authorList>
    </citation>
    <scope>NUCLEOTIDE SEQUENCE</scope>
    <source>
        <strain evidence="8">RD004123</strain>
    </source>
</reference>
<evidence type="ECO:0000256" key="3">
    <source>
        <dbReference type="ARBA" id="ARBA00023015"/>
    </source>
</evidence>
<feature type="domain" description="HTH gntR-type" evidence="7">
    <location>
        <begin position="19"/>
        <end position="87"/>
    </location>
</feature>
<dbReference type="CDD" id="cd00609">
    <property type="entry name" value="AAT_like"/>
    <property type="match status" value="1"/>
</dbReference>
<dbReference type="SUPFAM" id="SSF46785">
    <property type="entry name" value="Winged helix' DNA-binding domain"/>
    <property type="match status" value="1"/>
</dbReference>
<evidence type="ECO:0000313" key="8">
    <source>
        <dbReference type="EMBL" id="GLI02384.1"/>
    </source>
</evidence>
<dbReference type="PANTHER" id="PTHR46577:SF1">
    <property type="entry name" value="HTH-TYPE TRANSCRIPTIONAL REGULATORY PROTEIN GABR"/>
    <property type="match status" value="1"/>
</dbReference>
<evidence type="ECO:0000259" key="7">
    <source>
        <dbReference type="PROSITE" id="PS50949"/>
    </source>
</evidence>
<gene>
    <name evidence="8" type="ORF">Pa4123_76620</name>
</gene>
<dbReference type="Gene3D" id="3.40.640.10">
    <property type="entry name" value="Type I PLP-dependent aspartate aminotransferase-like (Major domain)"/>
    <property type="match status" value="1"/>
</dbReference>
<dbReference type="Gene3D" id="1.10.10.10">
    <property type="entry name" value="Winged helix-like DNA-binding domain superfamily/Winged helix DNA-binding domain"/>
    <property type="match status" value="1"/>
</dbReference>